<keyword evidence="4" id="KW-1015">Disulfide bond</keyword>
<keyword evidence="3 5" id="KW-0732">Signal</keyword>
<evidence type="ECO:0000256" key="5">
    <source>
        <dbReference type="SAM" id="SignalP"/>
    </source>
</evidence>
<keyword evidence="2" id="KW-0964">Secreted</keyword>
<accession>A0A8J2RSP3</accession>
<dbReference type="OrthoDB" id="6421717at2759"/>
<evidence type="ECO:0000256" key="1">
    <source>
        <dbReference type="ARBA" id="ARBA00004613"/>
    </source>
</evidence>
<feature type="domain" description="DAN" evidence="6">
    <location>
        <begin position="45"/>
        <end position="136"/>
    </location>
</feature>
<dbReference type="EMBL" id="CAKKLH010000276">
    <property type="protein sequence ID" value="CAH0107501.1"/>
    <property type="molecule type" value="Genomic_DNA"/>
</dbReference>
<organism evidence="7 8">
    <name type="scientific">Daphnia galeata</name>
    <dbReference type="NCBI Taxonomy" id="27404"/>
    <lineage>
        <taxon>Eukaryota</taxon>
        <taxon>Metazoa</taxon>
        <taxon>Ecdysozoa</taxon>
        <taxon>Arthropoda</taxon>
        <taxon>Crustacea</taxon>
        <taxon>Branchiopoda</taxon>
        <taxon>Diplostraca</taxon>
        <taxon>Cladocera</taxon>
        <taxon>Anomopoda</taxon>
        <taxon>Daphniidae</taxon>
        <taxon>Daphnia</taxon>
    </lineage>
</organism>
<evidence type="ECO:0000256" key="3">
    <source>
        <dbReference type="ARBA" id="ARBA00022729"/>
    </source>
</evidence>
<dbReference type="Pfam" id="PF03045">
    <property type="entry name" value="DAN"/>
    <property type="match status" value="1"/>
</dbReference>
<evidence type="ECO:0000256" key="2">
    <source>
        <dbReference type="ARBA" id="ARBA00022525"/>
    </source>
</evidence>
<dbReference type="Proteomes" id="UP000789390">
    <property type="component" value="Unassembled WGS sequence"/>
</dbReference>
<dbReference type="AlphaFoldDB" id="A0A8J2RSP3"/>
<keyword evidence="8" id="KW-1185">Reference proteome</keyword>
<comment type="subcellular location">
    <subcellularLocation>
        <location evidence="1">Secreted</location>
    </subcellularLocation>
</comment>
<gene>
    <name evidence="7" type="ORF">DGAL_LOCUS10804</name>
</gene>
<evidence type="ECO:0000256" key="4">
    <source>
        <dbReference type="ARBA" id="ARBA00023157"/>
    </source>
</evidence>
<evidence type="ECO:0000313" key="8">
    <source>
        <dbReference type="Proteomes" id="UP000789390"/>
    </source>
</evidence>
<dbReference type="PANTHER" id="PTHR31129:SF2">
    <property type="entry name" value="GLYCOPROTEIN HORMONE ALPHA-2"/>
    <property type="match status" value="1"/>
</dbReference>
<dbReference type="FunFam" id="2.10.90.10:FF:000049">
    <property type="entry name" value="Glycoprotein hormone alpha 2"/>
    <property type="match status" value="1"/>
</dbReference>
<dbReference type="PANTHER" id="PTHR31129">
    <property type="entry name" value="GLYCOPROTEIN HORMONE ALPHA-2"/>
    <property type="match status" value="1"/>
</dbReference>
<dbReference type="InterPro" id="IPR052680">
    <property type="entry name" value="Glyco_Hormone_Alpha"/>
</dbReference>
<feature type="signal peptide" evidence="5">
    <location>
        <begin position="1"/>
        <end position="20"/>
    </location>
</feature>
<comment type="caution">
    <text evidence="7">The sequence shown here is derived from an EMBL/GenBank/DDBJ whole genome shotgun (WGS) entry which is preliminary data.</text>
</comment>
<proteinExistence type="predicted"/>
<sequence length="141" mass="15361">MISTLYFWLILAVLLTASNGEPRNPSSSKGPINVSIRSSTSRVGELSGCHQVGHTRRVTIPDCVAFMITTNACRGFCESWSVPSTWEALVKNPEKVITSVGQCCNIMASEDVTVRVMCLGGPRDFTFKSAKTCSCFTCKKD</sequence>
<dbReference type="Gene3D" id="2.10.90.10">
    <property type="entry name" value="Cystine-knot cytokines"/>
    <property type="match status" value="1"/>
</dbReference>
<evidence type="ECO:0000313" key="7">
    <source>
        <dbReference type="EMBL" id="CAH0107501.1"/>
    </source>
</evidence>
<dbReference type="InterPro" id="IPR029034">
    <property type="entry name" value="Cystine-knot_cytokine"/>
</dbReference>
<reference evidence="7" key="1">
    <citation type="submission" date="2021-11" db="EMBL/GenBank/DDBJ databases">
        <authorList>
            <person name="Schell T."/>
        </authorList>
    </citation>
    <scope>NUCLEOTIDE SEQUENCE</scope>
    <source>
        <strain evidence="7">M5</strain>
    </source>
</reference>
<dbReference type="GO" id="GO:0051427">
    <property type="term" value="F:hormone receptor binding"/>
    <property type="evidence" value="ECO:0007669"/>
    <property type="project" value="TreeGrafter"/>
</dbReference>
<feature type="chain" id="PRO_5035234501" description="DAN domain-containing protein" evidence="5">
    <location>
        <begin position="21"/>
        <end position="141"/>
    </location>
</feature>
<name>A0A8J2RSP3_9CRUS</name>
<evidence type="ECO:0000259" key="6">
    <source>
        <dbReference type="Pfam" id="PF03045"/>
    </source>
</evidence>
<dbReference type="GO" id="GO:0005615">
    <property type="term" value="C:extracellular space"/>
    <property type="evidence" value="ECO:0007669"/>
    <property type="project" value="TreeGrafter"/>
</dbReference>
<dbReference type="InterPro" id="IPR004133">
    <property type="entry name" value="DAN_dom"/>
</dbReference>
<dbReference type="GO" id="GO:0007166">
    <property type="term" value="P:cell surface receptor signaling pathway"/>
    <property type="evidence" value="ECO:0007669"/>
    <property type="project" value="TreeGrafter"/>
</dbReference>
<protein>
    <recommendedName>
        <fullName evidence="6">DAN domain-containing protein</fullName>
    </recommendedName>
</protein>